<feature type="transmembrane region" description="Helical" evidence="1">
    <location>
        <begin position="183"/>
        <end position="205"/>
    </location>
</feature>
<evidence type="ECO:0000256" key="1">
    <source>
        <dbReference type="SAM" id="Phobius"/>
    </source>
</evidence>
<organism evidence="2 3">
    <name type="scientific">Actinoplanes flavus</name>
    <dbReference type="NCBI Taxonomy" id="2820290"/>
    <lineage>
        <taxon>Bacteria</taxon>
        <taxon>Bacillati</taxon>
        <taxon>Actinomycetota</taxon>
        <taxon>Actinomycetes</taxon>
        <taxon>Micromonosporales</taxon>
        <taxon>Micromonosporaceae</taxon>
        <taxon>Actinoplanes</taxon>
    </lineage>
</organism>
<gene>
    <name evidence="2" type="ORF">J5X75_42640</name>
</gene>
<comment type="caution">
    <text evidence="2">The sequence shown here is derived from an EMBL/GenBank/DDBJ whole genome shotgun (WGS) entry which is preliminary data.</text>
</comment>
<feature type="transmembrane region" description="Helical" evidence="1">
    <location>
        <begin position="146"/>
        <end position="163"/>
    </location>
</feature>
<keyword evidence="1" id="KW-0812">Transmembrane</keyword>
<sequence length="244" mass="25211">MVNVVVQPSTRRASMIVAAGAVLGLLAFSVDAVDGTARQVMVALGSSGLAWGSAALLAGSTAPDRRSAVTGATALLASAILVYYFLILVISRRWSGGSLVDGSSADWYGLRSLGVMTTAWLLVSMVAGPSLGLLGQLARTARLPHAALAAGAACGLLSGEGWLRIAAAPPWRLWAVDGPEAAFARGLLATEVVEVLVPLAMLAWLASVRRLWHAWPLVLLAMAVTATLSAGLWHLLRVAANQLG</sequence>
<protein>
    <submittedName>
        <fullName evidence="2">Uncharacterized protein</fullName>
    </submittedName>
</protein>
<reference evidence="2 3" key="1">
    <citation type="submission" date="2021-03" db="EMBL/GenBank/DDBJ databases">
        <title>Actinoplanes flavus sp. nov., a novel actinomycete isolated from Coconut Palm rhizosphere soil.</title>
        <authorList>
            <person name="Luo X."/>
        </authorList>
    </citation>
    <scope>NUCLEOTIDE SEQUENCE [LARGE SCALE GENOMIC DNA]</scope>
    <source>
        <strain evidence="2 3">NEAU-H7</strain>
    </source>
</reference>
<accession>A0ABS3V052</accession>
<dbReference type="EMBL" id="JAGFNS010000056">
    <property type="protein sequence ID" value="MBO3744208.1"/>
    <property type="molecule type" value="Genomic_DNA"/>
</dbReference>
<keyword evidence="1" id="KW-0472">Membrane</keyword>
<name>A0ABS3V052_9ACTN</name>
<feature type="transmembrane region" description="Helical" evidence="1">
    <location>
        <begin position="217"/>
        <end position="236"/>
    </location>
</feature>
<evidence type="ECO:0000313" key="2">
    <source>
        <dbReference type="EMBL" id="MBO3744208.1"/>
    </source>
</evidence>
<keyword evidence="1" id="KW-1133">Transmembrane helix</keyword>
<dbReference type="RefSeq" id="WP_208473441.1">
    <property type="nucleotide sequence ID" value="NZ_JAGFNS010000056.1"/>
</dbReference>
<feature type="transmembrane region" description="Helical" evidence="1">
    <location>
        <begin position="69"/>
        <end position="90"/>
    </location>
</feature>
<proteinExistence type="predicted"/>
<keyword evidence="3" id="KW-1185">Reference proteome</keyword>
<dbReference type="Proteomes" id="UP000679690">
    <property type="component" value="Unassembled WGS sequence"/>
</dbReference>
<evidence type="ECO:0000313" key="3">
    <source>
        <dbReference type="Proteomes" id="UP000679690"/>
    </source>
</evidence>
<feature type="transmembrane region" description="Helical" evidence="1">
    <location>
        <begin position="110"/>
        <end position="134"/>
    </location>
</feature>
<feature type="transmembrane region" description="Helical" evidence="1">
    <location>
        <begin position="42"/>
        <end position="62"/>
    </location>
</feature>